<evidence type="ECO:0000313" key="2">
    <source>
        <dbReference type="Proteomes" id="UP001497680"/>
    </source>
</evidence>
<accession>A0ACC0DBJ5</accession>
<keyword evidence="2" id="KW-1185">Reference proteome</keyword>
<comment type="caution">
    <text evidence="1">The sequence shown here is derived from an EMBL/GenBank/DDBJ whole genome shotgun (WGS) entry which is preliminary data.</text>
</comment>
<reference evidence="1 2" key="1">
    <citation type="journal article" date="2022" name="New Phytol.">
        <title>Ecological generalism drives hyperdiversity of secondary metabolite gene clusters in xylarialean endophytes.</title>
        <authorList>
            <person name="Franco M.E.E."/>
            <person name="Wisecaver J.H."/>
            <person name="Arnold A.E."/>
            <person name="Ju Y.M."/>
            <person name="Slot J.C."/>
            <person name="Ahrendt S."/>
            <person name="Moore L.P."/>
            <person name="Eastman K.E."/>
            <person name="Scott K."/>
            <person name="Konkel Z."/>
            <person name="Mondo S.J."/>
            <person name="Kuo A."/>
            <person name="Hayes R.D."/>
            <person name="Haridas S."/>
            <person name="Andreopoulos B."/>
            <person name="Riley R."/>
            <person name="LaButti K."/>
            <person name="Pangilinan J."/>
            <person name="Lipzen A."/>
            <person name="Amirebrahimi M."/>
            <person name="Yan J."/>
            <person name="Adam C."/>
            <person name="Keymanesh K."/>
            <person name="Ng V."/>
            <person name="Louie K."/>
            <person name="Northen T."/>
            <person name="Drula E."/>
            <person name="Henrissat B."/>
            <person name="Hsieh H.M."/>
            <person name="Youens-Clark K."/>
            <person name="Lutzoni F."/>
            <person name="Miadlikowska J."/>
            <person name="Eastwood D.C."/>
            <person name="Hamelin R.C."/>
            <person name="Grigoriev I.V."/>
            <person name="U'Ren J.M."/>
        </authorList>
    </citation>
    <scope>NUCLEOTIDE SEQUENCE [LARGE SCALE GENOMIC DNA]</scope>
    <source>
        <strain evidence="1 2">ER1909</strain>
    </source>
</reference>
<dbReference type="Proteomes" id="UP001497680">
    <property type="component" value="Unassembled WGS sequence"/>
</dbReference>
<dbReference type="EMBL" id="MU394293">
    <property type="protein sequence ID" value="KAI6089916.1"/>
    <property type="molecule type" value="Genomic_DNA"/>
</dbReference>
<protein>
    <submittedName>
        <fullName evidence="1">HET-domain-containing protein</fullName>
    </submittedName>
</protein>
<proteinExistence type="predicted"/>
<name>A0ACC0DBJ5_9PEZI</name>
<organism evidence="1 2">
    <name type="scientific">Hypoxylon rubiginosum</name>
    <dbReference type="NCBI Taxonomy" id="110542"/>
    <lineage>
        <taxon>Eukaryota</taxon>
        <taxon>Fungi</taxon>
        <taxon>Dikarya</taxon>
        <taxon>Ascomycota</taxon>
        <taxon>Pezizomycotina</taxon>
        <taxon>Sordariomycetes</taxon>
        <taxon>Xylariomycetidae</taxon>
        <taxon>Xylariales</taxon>
        <taxon>Hypoxylaceae</taxon>
        <taxon>Hypoxylon</taxon>
    </lineage>
</organism>
<evidence type="ECO:0000313" key="1">
    <source>
        <dbReference type="EMBL" id="KAI6089916.1"/>
    </source>
</evidence>
<gene>
    <name evidence="1" type="ORF">F4821DRAFT_268171</name>
</gene>
<sequence length="618" mass="69928">MRLLHVQTRKLEEFPGDDVPPYAILSHTWGDQELTLQDLSKPGHDNFEGYAKVEGCCQQAANDGFKYVWIDTCCIDKTSSAELSEGINSMFQWYRKSAICYIYLADVTAEDDPFDDQSEFRRSRWFGRGWTLQELLAPMKLAFFDKAWIELAIGRLTRSMSPRLDDNYRDPLLFYLLSDITNIPEKALRTGDFSQFCAAARLAWAADRSTTRIEDRAYSLLGLLEVHMPLLYGEGDRAFQRLQEEVIKSRDDDSLLAWGYRLTSKANSTTNIGSVLAQSPSDFRHCHNFQRLESEENGSDTSPTISHSAMTNIGMQMAISVRSVDYRNSAFIAILRGRIVLDRHGFDGPVSHLVVPLVRSKGGNKNHFSRAPGSPPFLISRAKVFSILRGSRFFAILGRVPLLWKLLVTKPIQTPIYLRQQPTTAPPRIPSVLWQKRRNEYETMNLHINEVTSMGYKVASFYPPWITRKPGNNSLVLRLDSRSTKFIIVFSKTIKSLPNDVLFAVCIGSEARGIARVDHGSALEYLIEQSRNLQVNTAHHTMNKNELQLEEKCDDGRCVQKISFQYIFGDVRIKCSVNHMGDGANGTDSEGEINHHYTEDESFNDSLAATKEGIGVAL</sequence>